<accession>A0A410WSF1</accession>
<feature type="compositionally biased region" description="Basic and acidic residues" evidence="2">
    <location>
        <begin position="99"/>
        <end position="115"/>
    </location>
</feature>
<evidence type="ECO:0000313" key="3">
    <source>
        <dbReference type="EMBL" id="MCY9595513.1"/>
    </source>
</evidence>
<dbReference type="GeneID" id="95374414"/>
<keyword evidence="1" id="KW-0175">Coiled coil</keyword>
<dbReference type="KEGG" id="pchi:PC41400_06235"/>
<evidence type="ECO:0000313" key="4">
    <source>
        <dbReference type="EMBL" id="QAV17282.1"/>
    </source>
</evidence>
<evidence type="ECO:0000313" key="5">
    <source>
        <dbReference type="Proteomes" id="UP000288943"/>
    </source>
</evidence>
<dbReference type="Proteomes" id="UP001527202">
    <property type="component" value="Unassembled WGS sequence"/>
</dbReference>
<sequence length="853" mass="97394">MREKLVAFANEYAAETDSTGLDGDEQRSIHHPLVFLFLGDTSAEALQTMAEINNRRWNNSTGVVYLHVGTERSREESGGPHAEHEAAARQDWPQADPPEAEKRSGQAVPDYRDLPRSGGTHRSDPAGGPEAGNIYTWTLPVPGNNARTARPDLHDSFRSNREKLLELNVLLRRMNSRISEFGRLYSNLQRLNIAVVTRLDDPCNVLLPELTALMETIFGEHFRSVIVDLYGLLEEKQVGEEFALRASMSFSFLRELEVLQSRDYTFSSPLQVTGEGITLPAQHGPSPLFDTVYLLSDKDERGIFTESGMKGSYETISSLNLLKYRHIKAENEGDSSKAGTYNHQHFKQNIAPPGEEGVGYVSAGYSRVSRPNSAIALTVLYHLYRHVREKMEENVQGGARLLPDLISMEPQLWDREVESVVPGREQAVEEMYGLMHDPVSYGELKSMSLKEAELALFQDSARRFFDMNVRQRAEAAFAERGFAKRLERTLKERVVDDPAYGYYALNRWLAEESGAGSRSLPGELRQQLKDAGNRADQLRDELDNFYGERVDRQPIGKGSLFGWKSDKASVKNLIRHLLDEAYGLRRDLLVLELKQKLMTAYLDKLEELRERAAAAVRQMDSLEKLLLDTSRSGITAASDYLGRNINEYYEHVVKQILTEMEGRRESRFYFDERFLGNVSVEIDRDAAQWLRKLMATARRDVLVHPLFHQTFEAELLERANVAASYDNRDVLSKEDLFRDLYTTLENEAAVRIDVYHSTHRNRHEEKYFFGDSRSEFIQYAFAVDGGSRTYKLGCVHEKKPGGIEKLRLMGGFRLEDLMVYRNSRRYYETYTENGYRFHSMELPETGTDSTKLS</sequence>
<gene>
    <name evidence="3" type="ORF">M5X16_07005</name>
    <name evidence="4" type="ORF">PC41400_06235</name>
</gene>
<keyword evidence="6" id="KW-1185">Reference proteome</keyword>
<dbReference type="RefSeq" id="WP_042229678.1">
    <property type="nucleotide sequence ID" value="NZ_CP026520.1"/>
</dbReference>
<evidence type="ECO:0000256" key="2">
    <source>
        <dbReference type="SAM" id="MobiDB-lite"/>
    </source>
</evidence>
<dbReference type="Proteomes" id="UP000288943">
    <property type="component" value="Chromosome"/>
</dbReference>
<proteinExistence type="predicted"/>
<reference evidence="3 6" key="2">
    <citation type="submission" date="2022-05" db="EMBL/GenBank/DDBJ databases">
        <title>Genome Sequencing of Bee-Associated Microbes.</title>
        <authorList>
            <person name="Dunlap C."/>
        </authorList>
    </citation>
    <scope>NUCLEOTIDE SEQUENCE [LARGE SCALE GENOMIC DNA]</scope>
    <source>
        <strain evidence="3 6">NRRL B-23120</strain>
    </source>
</reference>
<organism evidence="4 5">
    <name type="scientific">Paenibacillus chitinolyticus</name>
    <dbReference type="NCBI Taxonomy" id="79263"/>
    <lineage>
        <taxon>Bacteria</taxon>
        <taxon>Bacillati</taxon>
        <taxon>Bacillota</taxon>
        <taxon>Bacilli</taxon>
        <taxon>Bacillales</taxon>
        <taxon>Paenibacillaceae</taxon>
        <taxon>Paenibacillus</taxon>
    </lineage>
</organism>
<protein>
    <recommendedName>
        <fullName evidence="7">Transcription initiation factor TFIID</fullName>
    </recommendedName>
</protein>
<evidence type="ECO:0000313" key="6">
    <source>
        <dbReference type="Proteomes" id="UP001527202"/>
    </source>
</evidence>
<dbReference type="AlphaFoldDB" id="A0A410WSF1"/>
<evidence type="ECO:0008006" key="7">
    <source>
        <dbReference type="Google" id="ProtNLM"/>
    </source>
</evidence>
<feature type="region of interest" description="Disordered" evidence="2">
    <location>
        <begin position="70"/>
        <end position="139"/>
    </location>
</feature>
<name>A0A410WSF1_9BACL</name>
<feature type="compositionally biased region" description="Basic and acidic residues" evidence="2">
    <location>
        <begin position="70"/>
        <end position="88"/>
    </location>
</feature>
<reference evidence="4 5" key="1">
    <citation type="submission" date="2018-01" db="EMBL/GenBank/DDBJ databases">
        <title>The whole genome sequencing and assembly of Paenibacillus chitinolyticus KCCM 41400 strain.</title>
        <authorList>
            <person name="Kim J.-Y."/>
            <person name="Park M.-K."/>
            <person name="Lee Y.-J."/>
            <person name="Yi H."/>
            <person name="Bahn Y.-S."/>
            <person name="Kim J.F."/>
            <person name="Lee D.-W."/>
        </authorList>
    </citation>
    <scope>NUCLEOTIDE SEQUENCE [LARGE SCALE GENOMIC DNA]</scope>
    <source>
        <strain evidence="4 5">KCCM 41400</strain>
    </source>
</reference>
<dbReference type="EMBL" id="CP026520">
    <property type="protein sequence ID" value="QAV17282.1"/>
    <property type="molecule type" value="Genomic_DNA"/>
</dbReference>
<dbReference type="OrthoDB" id="1871252at2"/>
<evidence type="ECO:0000256" key="1">
    <source>
        <dbReference type="SAM" id="Coils"/>
    </source>
</evidence>
<feature type="coiled-coil region" evidence="1">
    <location>
        <begin position="591"/>
        <end position="625"/>
    </location>
</feature>
<dbReference type="EMBL" id="JAMDMJ010000008">
    <property type="protein sequence ID" value="MCY9595513.1"/>
    <property type="molecule type" value="Genomic_DNA"/>
</dbReference>